<evidence type="ECO:0000256" key="1">
    <source>
        <dbReference type="ARBA" id="ARBA00004141"/>
    </source>
</evidence>
<keyword evidence="3 9" id="KW-0812">Transmembrane</keyword>
<keyword evidence="4 9" id="KW-1133">Transmembrane helix</keyword>
<protein>
    <recommendedName>
        <fullName evidence="10">G-protein coupled receptors family 1 profile domain-containing protein</fullName>
    </recommendedName>
</protein>
<keyword evidence="5" id="KW-0297">G-protein coupled receptor</keyword>
<dbReference type="InterPro" id="IPR017452">
    <property type="entry name" value="GPCR_Rhodpsn_7TM"/>
</dbReference>
<keyword evidence="8" id="KW-0807">Transducer</keyword>
<feature type="transmembrane region" description="Helical" evidence="9">
    <location>
        <begin position="189"/>
        <end position="213"/>
    </location>
</feature>
<feature type="transmembrane region" description="Helical" evidence="9">
    <location>
        <begin position="132"/>
        <end position="153"/>
    </location>
</feature>
<evidence type="ECO:0000313" key="11">
    <source>
        <dbReference type="Ensembl" id="ENSCPBP00000032713.1"/>
    </source>
</evidence>
<dbReference type="Ensembl" id="ENSCPBT00000038476.1">
    <property type="protein sequence ID" value="ENSCPBP00000032713.1"/>
    <property type="gene ID" value="ENSCPBG00000022935.1"/>
</dbReference>
<feature type="transmembrane region" description="Helical" evidence="9">
    <location>
        <begin position="275"/>
        <end position="296"/>
    </location>
</feature>
<feature type="domain" description="G-protein coupled receptors family 1 profile" evidence="10">
    <location>
        <begin position="27"/>
        <end position="295"/>
    </location>
</feature>
<feature type="transmembrane region" description="Helical" evidence="9">
    <location>
        <begin position="90"/>
        <end position="111"/>
    </location>
</feature>
<keyword evidence="12" id="KW-1185">Reference proteome</keyword>
<keyword evidence="6 9" id="KW-0472">Membrane</keyword>
<feature type="transmembrane region" description="Helical" evidence="9">
    <location>
        <begin position="243"/>
        <end position="263"/>
    </location>
</feature>
<evidence type="ECO:0000256" key="5">
    <source>
        <dbReference type="ARBA" id="ARBA00023040"/>
    </source>
</evidence>
<dbReference type="GO" id="GO:0004930">
    <property type="term" value="F:G protein-coupled receptor activity"/>
    <property type="evidence" value="ECO:0007669"/>
    <property type="project" value="UniProtKB-KW"/>
</dbReference>
<feature type="transmembrane region" description="Helical" evidence="9">
    <location>
        <begin position="16"/>
        <end position="38"/>
    </location>
</feature>
<dbReference type="GO" id="GO:0016020">
    <property type="term" value="C:membrane"/>
    <property type="evidence" value="ECO:0007669"/>
    <property type="project" value="UniProtKB-SubCell"/>
</dbReference>
<evidence type="ECO:0000256" key="7">
    <source>
        <dbReference type="ARBA" id="ARBA00023170"/>
    </source>
</evidence>
<evidence type="ECO:0000256" key="3">
    <source>
        <dbReference type="ARBA" id="ARBA00022692"/>
    </source>
</evidence>
<dbReference type="AlphaFoldDB" id="A0A8C3PCK8"/>
<dbReference type="PRINTS" id="PR00237">
    <property type="entry name" value="GPCRRHODOPSN"/>
</dbReference>
<comment type="subcellular location">
    <subcellularLocation>
        <location evidence="1">Membrane</location>
        <topology evidence="1">Multi-pass membrane protein</topology>
    </subcellularLocation>
</comment>
<keyword evidence="2" id="KW-0716">Sensory transduction</keyword>
<reference evidence="11" key="1">
    <citation type="journal article" date="2015" name="Genome Biol. Evol.">
        <title>Physical Mapping and Refinement of the Painted Turtle Genome (Chrysemys picta) Inform Amniote Genome Evolution and Challenge Turtle-Bird Chromosomal Conservation.</title>
        <authorList>
            <person name="Badenhorst D."/>
            <person name="Hillier L.W."/>
            <person name="Literman R."/>
            <person name="Montiel E.E."/>
            <person name="Radhakrishnan S."/>
            <person name="Shen Y."/>
            <person name="Minx P."/>
            <person name="Janes D.E."/>
            <person name="Warren W.C."/>
            <person name="Edwards S.V."/>
            <person name="Valenzuela N."/>
        </authorList>
    </citation>
    <scope>NUCLEOTIDE SEQUENCE [LARGE SCALE GENOMIC DNA]</scope>
</reference>
<name>A0A8C3PCK8_CHRPI</name>
<dbReference type="OMA" id="PGWCRVF"/>
<reference evidence="11" key="2">
    <citation type="submission" date="2025-08" db="UniProtKB">
        <authorList>
            <consortium name="Ensembl"/>
        </authorList>
    </citation>
    <scope>IDENTIFICATION</scope>
</reference>
<dbReference type="PANTHER" id="PTHR11394:SF137">
    <property type="entry name" value="C-X-C CHEMOKINE RECEPTOR TYPE 3 ISOFORM X1-RELATED"/>
    <property type="match status" value="1"/>
</dbReference>
<dbReference type="CDD" id="cd00637">
    <property type="entry name" value="7tm_classA_rhodopsin-like"/>
    <property type="match status" value="1"/>
</dbReference>
<dbReference type="Pfam" id="PF00001">
    <property type="entry name" value="7tm_1"/>
    <property type="match status" value="1"/>
</dbReference>
<dbReference type="PROSITE" id="PS50262">
    <property type="entry name" value="G_PROTEIN_RECEP_F1_2"/>
    <property type="match status" value="1"/>
</dbReference>
<dbReference type="GeneTree" id="ENSGT00650000093633"/>
<evidence type="ECO:0000256" key="6">
    <source>
        <dbReference type="ARBA" id="ARBA00023136"/>
    </source>
</evidence>
<evidence type="ECO:0000256" key="4">
    <source>
        <dbReference type="ARBA" id="ARBA00022989"/>
    </source>
</evidence>
<evidence type="ECO:0000256" key="9">
    <source>
        <dbReference type="SAM" id="Phobius"/>
    </source>
</evidence>
<dbReference type="SUPFAM" id="SSF81321">
    <property type="entry name" value="Family A G protein-coupled receptor-like"/>
    <property type="match status" value="1"/>
</dbReference>
<dbReference type="Gene3D" id="1.20.1070.10">
    <property type="entry name" value="Rhodopsin 7-helix transmembrane proteins"/>
    <property type="match status" value="1"/>
</dbReference>
<evidence type="ECO:0000313" key="12">
    <source>
        <dbReference type="Proteomes" id="UP000694380"/>
    </source>
</evidence>
<evidence type="ECO:0000256" key="8">
    <source>
        <dbReference type="ARBA" id="ARBA00023224"/>
    </source>
</evidence>
<evidence type="ECO:0000259" key="10">
    <source>
        <dbReference type="PROSITE" id="PS50262"/>
    </source>
</evidence>
<proteinExistence type="predicted"/>
<keyword evidence="7" id="KW-0675">Receptor</keyword>
<dbReference type="InterPro" id="IPR000276">
    <property type="entry name" value="GPCR_Rhodpsn"/>
</dbReference>
<evidence type="ECO:0000256" key="2">
    <source>
        <dbReference type="ARBA" id="ARBA00022606"/>
    </source>
</evidence>
<organism evidence="11 12">
    <name type="scientific">Chrysemys picta bellii</name>
    <name type="common">Western painted turtle</name>
    <name type="synonym">Emys bellii</name>
    <dbReference type="NCBI Taxonomy" id="8478"/>
    <lineage>
        <taxon>Eukaryota</taxon>
        <taxon>Metazoa</taxon>
        <taxon>Chordata</taxon>
        <taxon>Craniata</taxon>
        <taxon>Vertebrata</taxon>
        <taxon>Euteleostomi</taxon>
        <taxon>Archelosauria</taxon>
        <taxon>Testudinata</taxon>
        <taxon>Testudines</taxon>
        <taxon>Cryptodira</taxon>
        <taxon>Durocryptodira</taxon>
        <taxon>Testudinoidea</taxon>
        <taxon>Emydidae</taxon>
        <taxon>Chrysemys</taxon>
    </lineage>
</organism>
<dbReference type="Proteomes" id="UP000694380">
    <property type="component" value="Chromosome 24"/>
</dbReference>
<dbReference type="PANTHER" id="PTHR11394">
    <property type="entry name" value="TASTE RECEPTOR TYPE 2"/>
    <property type="match status" value="1"/>
</dbReference>
<feature type="transmembrane region" description="Helical" evidence="9">
    <location>
        <begin position="50"/>
        <end position="70"/>
    </location>
</feature>
<reference evidence="11" key="3">
    <citation type="submission" date="2025-09" db="UniProtKB">
        <authorList>
            <consortium name="Ensembl"/>
        </authorList>
    </citation>
    <scope>IDENTIFICATION</scope>
</reference>
<sequence>MTPDVRSQGCVVQVTLYGALVLLCLLGNSLVLLTVLAMTVKHGTMAASDLLLANLSTINLLLTALRNTLIFAADLGLQLSLSATWCRVFMFTWVLLRTMSTWATSCLSIFHCRTMRKQHPLGAREARRARDAAIAVSALWMANVLYSLPALVYSSHVAGNITLSPMLVSSTTRPLLGCTWAFPSQQSGMAYVTASLVIQETVPVVLMLGANVYTLHKLKGHMRAMGAENGVARFASERRAAKVILALVILFVGCWGTNTLAVGYHSFTSWPAAPFLLQAANFCASLFLGMSPLIILELGPASCSGNPSGWNSVEVKEVPAGWTLAQLV</sequence>
<accession>A0A8C3PCK8</accession>